<dbReference type="RefSeq" id="WP_135850384.1">
    <property type="nucleotide sequence ID" value="NZ_RHPJ01000003.1"/>
</dbReference>
<keyword evidence="5" id="KW-1185">Reference proteome</keyword>
<dbReference type="Gene3D" id="3.90.1510.10">
    <property type="entry name" value="Glycerate kinase, domain 2"/>
    <property type="match status" value="1"/>
</dbReference>
<evidence type="ECO:0000313" key="4">
    <source>
        <dbReference type="EMBL" id="TGO04853.1"/>
    </source>
</evidence>
<keyword evidence="2" id="KW-0808">Transferase</keyword>
<evidence type="ECO:0000256" key="1">
    <source>
        <dbReference type="ARBA" id="ARBA00006284"/>
    </source>
</evidence>
<name>A0A4Z1E329_9MICO</name>
<dbReference type="InterPro" id="IPR004381">
    <property type="entry name" value="Glycerate_kinase"/>
</dbReference>
<comment type="caution">
    <text evidence="4">The sequence shown here is derived from an EMBL/GenBank/DDBJ whole genome shotgun (WGS) entry which is preliminary data.</text>
</comment>
<accession>A0A4Z1E329</accession>
<dbReference type="PANTHER" id="PTHR21599">
    <property type="entry name" value="GLYCERATE KINASE"/>
    <property type="match status" value="1"/>
</dbReference>
<evidence type="ECO:0000313" key="5">
    <source>
        <dbReference type="Proteomes" id="UP000297318"/>
    </source>
</evidence>
<dbReference type="InterPro" id="IPR018197">
    <property type="entry name" value="Glycerate_kinase_RE-like"/>
</dbReference>
<evidence type="ECO:0000256" key="3">
    <source>
        <dbReference type="ARBA" id="ARBA00022777"/>
    </source>
</evidence>
<evidence type="ECO:0000256" key="2">
    <source>
        <dbReference type="ARBA" id="ARBA00022679"/>
    </source>
</evidence>
<dbReference type="Pfam" id="PF02595">
    <property type="entry name" value="Gly_kinase"/>
    <property type="match status" value="1"/>
</dbReference>
<proteinExistence type="inferred from homology"/>
<organism evidence="4 5">
    <name type="scientific">Serinibacter arcticus</name>
    <dbReference type="NCBI Taxonomy" id="1655435"/>
    <lineage>
        <taxon>Bacteria</taxon>
        <taxon>Bacillati</taxon>
        <taxon>Actinomycetota</taxon>
        <taxon>Actinomycetes</taxon>
        <taxon>Micrococcales</taxon>
        <taxon>Beutenbergiaceae</taxon>
        <taxon>Serinibacter</taxon>
    </lineage>
</organism>
<dbReference type="GO" id="GO:0031388">
    <property type="term" value="P:organic acid phosphorylation"/>
    <property type="evidence" value="ECO:0007669"/>
    <property type="project" value="InterPro"/>
</dbReference>
<sequence length="395" mass="39193">MRILLTASALGVVPGRAVAQALARGWRESNAEAEIDACGASDGDRGLLDAVEAARGGVREVVAVLRGDASDPMTPEQLPVVVLLAEGTAYLETRDVLGVAGSAPGETGRATARAGSSFGVGQLVTAAIDRGARRVVLGSGTPATLDAGTGMLLALAGRDPAPFDPDGAEADLADVLAAARSRCAGVEVVLLAPEPVPVRGLRGAASRLTAALGPGESQALDARLTSLVRLYAELTPRRRDLLGSSEAATAPAAAASPSGPAGSGSGGGLGLAVIALGGRVETGPAFLAVECGLAGRAEGVDLVVVCTDELDPVEADRGVVAAVAAAAATHGVAVLALARRVRLERRTAAAAGISATATLAPSVAGEPGGATGETADLELDDVAALAHRHARAWRW</sequence>
<dbReference type="Gene3D" id="3.40.50.10350">
    <property type="entry name" value="Glycerate kinase, domain 1"/>
    <property type="match status" value="1"/>
</dbReference>
<comment type="similarity">
    <text evidence="1">Belongs to the glycerate kinase type-1 family.</text>
</comment>
<dbReference type="PANTHER" id="PTHR21599:SF0">
    <property type="entry name" value="GLYCERATE KINASE"/>
    <property type="match status" value="1"/>
</dbReference>
<dbReference type="OrthoDB" id="5150385at2"/>
<dbReference type="GO" id="GO:0008887">
    <property type="term" value="F:glycerate kinase activity"/>
    <property type="evidence" value="ECO:0007669"/>
    <property type="project" value="InterPro"/>
</dbReference>
<keyword evidence="3 4" id="KW-0418">Kinase</keyword>
<dbReference type="EMBL" id="RHPJ01000003">
    <property type="protein sequence ID" value="TGO04853.1"/>
    <property type="molecule type" value="Genomic_DNA"/>
</dbReference>
<dbReference type="SUPFAM" id="SSF110738">
    <property type="entry name" value="Glycerate kinase I"/>
    <property type="match status" value="1"/>
</dbReference>
<reference evidence="4 5" key="1">
    <citation type="submission" date="2018-11" db="EMBL/GenBank/DDBJ databases">
        <title>Complete genome sequencing of the Actinobacteria Serinibacter sp. K3-2.</title>
        <authorList>
            <person name="Rakitin A.L."/>
            <person name="Beletsky A.V."/>
            <person name="Mardanov A.V."/>
            <person name="Ravin N.V."/>
            <person name="Gromova A.S."/>
            <person name="Filippova S.N."/>
            <person name="Gal'Chenko V.F."/>
        </authorList>
    </citation>
    <scope>NUCLEOTIDE SEQUENCE [LARGE SCALE GENOMIC DNA]</scope>
    <source>
        <strain evidence="4 5">K3-2</strain>
    </source>
</reference>
<dbReference type="Proteomes" id="UP000297318">
    <property type="component" value="Unassembled WGS sequence"/>
</dbReference>
<dbReference type="AlphaFoldDB" id="A0A4Z1E329"/>
<gene>
    <name evidence="4" type="ORF">SERN_2446</name>
</gene>
<dbReference type="InterPro" id="IPR036129">
    <property type="entry name" value="Glycerate_kinase_sf"/>
</dbReference>
<dbReference type="InterPro" id="IPR018193">
    <property type="entry name" value="Glyc_kinase_flavodox-like_fold"/>
</dbReference>
<protein>
    <submittedName>
        <fullName evidence="4">Glycerate kinase</fullName>
    </submittedName>
</protein>